<dbReference type="NCBIfam" id="TIGR00513">
    <property type="entry name" value="accA"/>
    <property type="match status" value="1"/>
</dbReference>
<reference evidence="12" key="1">
    <citation type="submission" date="2018-05" db="EMBL/GenBank/DDBJ databases">
        <authorList>
            <person name="Lanie J.A."/>
            <person name="Ng W.-L."/>
            <person name="Kazmierczak K.M."/>
            <person name="Andrzejewski T.M."/>
            <person name="Davidsen T.M."/>
            <person name="Wayne K.J."/>
            <person name="Tettelin H."/>
            <person name="Glass J.I."/>
            <person name="Rusch D."/>
            <person name="Podicherti R."/>
            <person name="Tsui H.-C.T."/>
            <person name="Winkler M.E."/>
        </authorList>
    </citation>
    <scope>NUCLEOTIDE SEQUENCE</scope>
</reference>
<evidence type="ECO:0000256" key="9">
    <source>
        <dbReference type="ARBA" id="ARBA00023160"/>
    </source>
</evidence>
<dbReference type="PANTHER" id="PTHR42853:SF3">
    <property type="entry name" value="ACETYL-COENZYME A CARBOXYLASE CARBOXYL TRANSFERASE SUBUNIT ALPHA, CHLOROPLASTIC"/>
    <property type="match status" value="1"/>
</dbReference>
<evidence type="ECO:0000256" key="7">
    <source>
        <dbReference type="ARBA" id="ARBA00022840"/>
    </source>
</evidence>
<keyword evidence="5" id="KW-0547">Nucleotide-binding</keyword>
<comment type="catalytic activity">
    <reaction evidence="10">
        <text>N(6)-carboxybiotinyl-L-lysyl-[protein] + acetyl-CoA = N(6)-biotinyl-L-lysyl-[protein] + malonyl-CoA</text>
        <dbReference type="Rhea" id="RHEA:54728"/>
        <dbReference type="Rhea" id="RHEA-COMP:10505"/>
        <dbReference type="Rhea" id="RHEA-COMP:10506"/>
        <dbReference type="ChEBI" id="CHEBI:57288"/>
        <dbReference type="ChEBI" id="CHEBI:57384"/>
        <dbReference type="ChEBI" id="CHEBI:83144"/>
        <dbReference type="ChEBI" id="CHEBI:83145"/>
        <dbReference type="EC" id="2.1.3.15"/>
    </reaction>
</comment>
<proteinExistence type="inferred from homology"/>
<keyword evidence="8" id="KW-0443">Lipid metabolism</keyword>
<protein>
    <recommendedName>
        <fullName evidence="2">acetyl-CoA carboxytransferase</fullName>
        <ecNumber evidence="2">2.1.3.15</ecNumber>
    </recommendedName>
</protein>
<dbReference type="InterPro" id="IPR011763">
    <property type="entry name" value="COA_CT_C"/>
</dbReference>
<dbReference type="Gene3D" id="3.90.226.10">
    <property type="entry name" value="2-enoyl-CoA Hydratase, Chain A, domain 1"/>
    <property type="match status" value="1"/>
</dbReference>
<keyword evidence="9" id="KW-0275">Fatty acid biosynthesis</keyword>
<dbReference type="HAMAP" id="MF_00823">
    <property type="entry name" value="AcetylCoA_CT_alpha"/>
    <property type="match status" value="1"/>
</dbReference>
<accession>A0A381R549</accession>
<dbReference type="EMBL" id="UINC01001704">
    <property type="protein sequence ID" value="SUZ86891.1"/>
    <property type="molecule type" value="Genomic_DNA"/>
</dbReference>
<dbReference type="EC" id="2.1.3.15" evidence="2"/>
<dbReference type="NCBIfam" id="NF004344">
    <property type="entry name" value="PRK05724.1"/>
    <property type="match status" value="1"/>
</dbReference>
<feature type="domain" description="CoA carboxyltransferase C-terminal" evidence="11">
    <location>
        <begin position="32"/>
        <end position="293"/>
    </location>
</feature>
<dbReference type="InterPro" id="IPR001095">
    <property type="entry name" value="Acetyl_CoA_COase_a_su"/>
</dbReference>
<dbReference type="GO" id="GO:2001295">
    <property type="term" value="P:malonyl-CoA biosynthetic process"/>
    <property type="evidence" value="ECO:0007669"/>
    <property type="project" value="UniProtKB-UniPathway"/>
</dbReference>
<dbReference type="GO" id="GO:0009317">
    <property type="term" value="C:acetyl-CoA carboxylase complex"/>
    <property type="evidence" value="ECO:0007669"/>
    <property type="project" value="InterPro"/>
</dbReference>
<evidence type="ECO:0000256" key="2">
    <source>
        <dbReference type="ARBA" id="ARBA00011883"/>
    </source>
</evidence>
<evidence type="ECO:0000256" key="6">
    <source>
        <dbReference type="ARBA" id="ARBA00022832"/>
    </source>
</evidence>
<evidence type="ECO:0000259" key="11">
    <source>
        <dbReference type="PROSITE" id="PS50989"/>
    </source>
</evidence>
<evidence type="ECO:0000256" key="5">
    <source>
        <dbReference type="ARBA" id="ARBA00022741"/>
    </source>
</evidence>
<comment type="pathway">
    <text evidence="1">Lipid metabolism; malonyl-CoA biosynthesis; malonyl-CoA from acetyl-CoA: step 1/1.</text>
</comment>
<keyword evidence="7" id="KW-0067">ATP-binding</keyword>
<dbReference type="Pfam" id="PF03255">
    <property type="entry name" value="ACCA"/>
    <property type="match status" value="1"/>
</dbReference>
<organism evidence="12">
    <name type="scientific">marine metagenome</name>
    <dbReference type="NCBI Taxonomy" id="408172"/>
    <lineage>
        <taxon>unclassified sequences</taxon>
        <taxon>metagenomes</taxon>
        <taxon>ecological metagenomes</taxon>
    </lineage>
</organism>
<keyword evidence="6" id="KW-0276">Fatty acid metabolism</keyword>
<evidence type="ECO:0000256" key="8">
    <source>
        <dbReference type="ARBA" id="ARBA00023098"/>
    </source>
</evidence>
<gene>
    <name evidence="12" type="ORF">METZ01_LOCUS39745</name>
</gene>
<keyword evidence="3" id="KW-0444">Lipid biosynthesis</keyword>
<dbReference type="GO" id="GO:0003989">
    <property type="term" value="F:acetyl-CoA carboxylase activity"/>
    <property type="evidence" value="ECO:0007669"/>
    <property type="project" value="InterPro"/>
</dbReference>
<dbReference type="NCBIfam" id="NF041504">
    <property type="entry name" value="AccA_sub"/>
    <property type="match status" value="1"/>
</dbReference>
<name>A0A381R549_9ZZZZ</name>
<dbReference type="PRINTS" id="PR01069">
    <property type="entry name" value="ACCCTRFRASEA"/>
</dbReference>
<sequence>MDFLDFEKPIIELEKRIDELRLSVSDDHASVEIDDEIQRLEIKCAELTRKIFTDLSEWQVAQLARHPLRPRSQEIINSIANDFQELHGDRMYSDDASIIGGLGKLGNSSVMFIAQEKGMNTKEKMVRNFGMPRPEGYRKALRLMKLAEKFSIPLVTIIDTPGAFPGIGAEERGQSEAIARNLFTLASLKIPVINLVTGEGGSGGALAIGMGDALIMLQYSIYTVISPEACSTILWRNPDETESAAEAMGISSKRLSKLGVVDSVIEEPLGGFHKDPQDTFQRIINTLIEYLDHLKNKNIDDLLFARRQKYKAIGEFNEI</sequence>
<dbReference type="GO" id="GO:0016743">
    <property type="term" value="F:carboxyl- or carbamoyltransferase activity"/>
    <property type="evidence" value="ECO:0007669"/>
    <property type="project" value="InterPro"/>
</dbReference>
<dbReference type="AlphaFoldDB" id="A0A381R549"/>
<dbReference type="GO" id="GO:0005524">
    <property type="term" value="F:ATP binding"/>
    <property type="evidence" value="ECO:0007669"/>
    <property type="project" value="UniProtKB-KW"/>
</dbReference>
<dbReference type="SUPFAM" id="SSF52096">
    <property type="entry name" value="ClpP/crotonase"/>
    <property type="match status" value="1"/>
</dbReference>
<evidence type="ECO:0000256" key="10">
    <source>
        <dbReference type="ARBA" id="ARBA00049152"/>
    </source>
</evidence>
<dbReference type="GO" id="GO:0006633">
    <property type="term" value="P:fatty acid biosynthetic process"/>
    <property type="evidence" value="ECO:0007669"/>
    <property type="project" value="UniProtKB-KW"/>
</dbReference>
<dbReference type="InterPro" id="IPR029045">
    <property type="entry name" value="ClpP/crotonase-like_dom_sf"/>
</dbReference>
<keyword evidence="4" id="KW-0808">Transferase</keyword>
<evidence type="ECO:0000256" key="1">
    <source>
        <dbReference type="ARBA" id="ARBA00004956"/>
    </source>
</evidence>
<dbReference type="PROSITE" id="PS50989">
    <property type="entry name" value="COA_CT_CTER"/>
    <property type="match status" value="1"/>
</dbReference>
<evidence type="ECO:0000256" key="3">
    <source>
        <dbReference type="ARBA" id="ARBA00022516"/>
    </source>
</evidence>
<dbReference type="UniPathway" id="UPA00655">
    <property type="reaction ID" value="UER00711"/>
</dbReference>
<evidence type="ECO:0000313" key="12">
    <source>
        <dbReference type="EMBL" id="SUZ86891.1"/>
    </source>
</evidence>
<dbReference type="PANTHER" id="PTHR42853">
    <property type="entry name" value="ACETYL-COENZYME A CARBOXYLASE CARBOXYL TRANSFERASE SUBUNIT ALPHA"/>
    <property type="match status" value="1"/>
</dbReference>
<evidence type="ECO:0000256" key="4">
    <source>
        <dbReference type="ARBA" id="ARBA00022679"/>
    </source>
</evidence>